<dbReference type="FunFam" id="3.20.20.140:FF:000007">
    <property type="entry name" value="Imidazolonepropionase"/>
    <property type="match status" value="1"/>
</dbReference>
<reference evidence="12" key="1">
    <citation type="journal article" date="2020" name="J. Eukaryot. Microbiol.">
        <title>De novo Sequencing, Assembly and Annotation of the Transcriptome for the Free-Living Testate Amoeba Arcella intermedia.</title>
        <authorList>
            <person name="Ribeiro G.M."/>
            <person name="Porfirio-Sousa A.L."/>
            <person name="Maurer-Alcala X.X."/>
            <person name="Katz L.A."/>
            <person name="Lahr D.J.G."/>
        </authorList>
    </citation>
    <scope>NUCLEOTIDE SEQUENCE</scope>
</reference>
<dbReference type="EC" id="3.5.2.7" evidence="4"/>
<evidence type="ECO:0000256" key="1">
    <source>
        <dbReference type="ARBA" id="ARBA00000853"/>
    </source>
</evidence>
<dbReference type="InterPro" id="IPR006680">
    <property type="entry name" value="Amidohydro-rel"/>
</dbReference>
<evidence type="ECO:0000313" key="12">
    <source>
        <dbReference type="EMBL" id="NDV32076.1"/>
    </source>
</evidence>
<evidence type="ECO:0000259" key="11">
    <source>
        <dbReference type="Pfam" id="PF01979"/>
    </source>
</evidence>
<feature type="domain" description="Amidohydrolase-related" evidence="11">
    <location>
        <begin position="277"/>
        <end position="423"/>
    </location>
</feature>
<dbReference type="GO" id="GO:0050480">
    <property type="term" value="F:imidazolonepropionase activity"/>
    <property type="evidence" value="ECO:0007669"/>
    <property type="project" value="UniProtKB-EC"/>
</dbReference>
<evidence type="ECO:0000256" key="4">
    <source>
        <dbReference type="ARBA" id="ARBA00012864"/>
    </source>
</evidence>
<dbReference type="PANTHER" id="PTHR42752:SF1">
    <property type="entry name" value="IMIDAZOLONEPROPIONASE-RELATED"/>
    <property type="match status" value="1"/>
</dbReference>
<proteinExistence type="inferred from homology"/>
<name>A0A6B2L536_9EUKA</name>
<evidence type="ECO:0000256" key="6">
    <source>
        <dbReference type="ARBA" id="ARBA00022723"/>
    </source>
</evidence>
<evidence type="ECO:0000256" key="8">
    <source>
        <dbReference type="ARBA" id="ARBA00022808"/>
    </source>
</evidence>
<keyword evidence="8" id="KW-0369">Histidine metabolism</keyword>
<dbReference type="UniPathway" id="UPA00379">
    <property type="reaction ID" value="UER00551"/>
</dbReference>
<accession>A0A6B2L536</accession>
<evidence type="ECO:0000256" key="2">
    <source>
        <dbReference type="ARBA" id="ARBA00004758"/>
    </source>
</evidence>
<evidence type="ECO:0000256" key="10">
    <source>
        <dbReference type="ARBA" id="ARBA00023004"/>
    </source>
</evidence>
<dbReference type="GO" id="GO:0019557">
    <property type="term" value="P:L-histidine catabolic process to glutamate and formate"/>
    <property type="evidence" value="ECO:0007669"/>
    <property type="project" value="UniProtKB-UniPathway"/>
</dbReference>
<dbReference type="SUPFAM" id="SSF51338">
    <property type="entry name" value="Composite domain of metallo-dependent hydrolases"/>
    <property type="match status" value="1"/>
</dbReference>
<comment type="pathway">
    <text evidence="2">Amino-acid degradation; L-histidine degradation into L-glutamate; N-formimidoyl-L-glutamate from L-histidine: step 3/3.</text>
</comment>
<dbReference type="Gene3D" id="2.30.40.10">
    <property type="entry name" value="Urease, subunit C, domain 1"/>
    <property type="match status" value="1"/>
</dbReference>
<dbReference type="InterPro" id="IPR011059">
    <property type="entry name" value="Metal-dep_hydrolase_composite"/>
</dbReference>
<comment type="catalytic activity">
    <reaction evidence="1">
        <text>4-imidazolone-5-propanoate + H2O = N-formimidoyl-L-glutamate</text>
        <dbReference type="Rhea" id="RHEA:23660"/>
        <dbReference type="ChEBI" id="CHEBI:15377"/>
        <dbReference type="ChEBI" id="CHEBI:58928"/>
        <dbReference type="ChEBI" id="CHEBI:77893"/>
        <dbReference type="EC" id="3.5.2.7"/>
    </reaction>
</comment>
<keyword evidence="7" id="KW-0378">Hydrolase</keyword>
<dbReference type="AlphaFoldDB" id="A0A6B2L536"/>
<keyword evidence="9" id="KW-0862">Zinc</keyword>
<keyword evidence="6" id="KW-0479">Metal-binding</keyword>
<dbReference type="InterPro" id="IPR005920">
    <property type="entry name" value="HutI"/>
</dbReference>
<dbReference type="GO" id="GO:0046872">
    <property type="term" value="F:metal ion binding"/>
    <property type="evidence" value="ECO:0007669"/>
    <property type="project" value="UniProtKB-KW"/>
</dbReference>
<evidence type="ECO:0000256" key="5">
    <source>
        <dbReference type="ARBA" id="ARBA00013406"/>
    </source>
</evidence>
<evidence type="ECO:0000256" key="3">
    <source>
        <dbReference type="ARBA" id="ARBA00008002"/>
    </source>
</evidence>
<dbReference type="Gene3D" id="3.20.20.140">
    <property type="entry name" value="Metal-dependent hydrolases"/>
    <property type="match status" value="1"/>
</dbReference>
<dbReference type="InterPro" id="IPR032466">
    <property type="entry name" value="Metal_Hydrolase"/>
</dbReference>
<sequence>MSDTYKLRIRNASQVVCVSRTQEPFKRGKAMQDLSIICQATVVVHSNGRIYAVDEESNLLQQDWYQKAHFATDIDASGKSLLPAFVDAHSHPVWAGDRVHEFELKLAGATYLDIHSMGGGIGFTVSKTKEASEEELLSLLMGRLERMLRQGTALLEAKSGYGLDKESELKLLRVLKRAQDGSRMDISATFLGAHSVPKGSTAALATADVIESQIPAVLEAKKKGEIYLDNIDVFHEKGIFDGQQTEAILAAGKTCGLCINFHGDELNYMGSAELGAKLGARAISHLEEISKEGITAMASKDVFGVLLPTTAYILKIKPPPAREMIDNGVLVALGSDFNPNAHCLSMPFVMNLAAVTMKMNLNEVLVAATLNSAASLNKSKDYGSIEVGKWGNFVLVDHSEWTHLVYEMVDPPIASVFVKGDLV</sequence>
<evidence type="ECO:0000256" key="9">
    <source>
        <dbReference type="ARBA" id="ARBA00022833"/>
    </source>
</evidence>
<organism evidence="12">
    <name type="scientific">Arcella intermedia</name>
    <dbReference type="NCBI Taxonomy" id="1963864"/>
    <lineage>
        <taxon>Eukaryota</taxon>
        <taxon>Amoebozoa</taxon>
        <taxon>Tubulinea</taxon>
        <taxon>Elardia</taxon>
        <taxon>Arcellinida</taxon>
        <taxon>Sphaerothecina</taxon>
        <taxon>Arcellidae</taxon>
        <taxon>Arcella</taxon>
    </lineage>
</organism>
<dbReference type="SUPFAM" id="SSF51556">
    <property type="entry name" value="Metallo-dependent hydrolases"/>
    <property type="match status" value="1"/>
</dbReference>
<dbReference type="GO" id="GO:0019556">
    <property type="term" value="P:L-histidine catabolic process to glutamate and formamide"/>
    <property type="evidence" value="ECO:0007669"/>
    <property type="project" value="UniProtKB-UniPathway"/>
</dbReference>
<dbReference type="GO" id="GO:0005737">
    <property type="term" value="C:cytoplasm"/>
    <property type="evidence" value="ECO:0007669"/>
    <property type="project" value="InterPro"/>
</dbReference>
<dbReference type="NCBIfam" id="TIGR01224">
    <property type="entry name" value="hutI"/>
    <property type="match status" value="1"/>
</dbReference>
<dbReference type="Pfam" id="PF01979">
    <property type="entry name" value="Amidohydro_1"/>
    <property type="match status" value="1"/>
</dbReference>
<dbReference type="EMBL" id="GIBP01003107">
    <property type="protein sequence ID" value="NDV32076.1"/>
    <property type="molecule type" value="Transcribed_RNA"/>
</dbReference>
<protein>
    <recommendedName>
        <fullName evidence="5">Probable imidazolonepropionase</fullName>
        <ecNumber evidence="4">3.5.2.7</ecNumber>
    </recommendedName>
</protein>
<evidence type="ECO:0000256" key="7">
    <source>
        <dbReference type="ARBA" id="ARBA00022801"/>
    </source>
</evidence>
<dbReference type="PANTHER" id="PTHR42752">
    <property type="entry name" value="IMIDAZOLONEPROPIONASE"/>
    <property type="match status" value="1"/>
</dbReference>
<keyword evidence="10" id="KW-0408">Iron</keyword>
<comment type="similarity">
    <text evidence="3">Belongs to the metallo-dependent hydrolases superfamily. HutI family.</text>
</comment>